<reference evidence="2 3" key="1">
    <citation type="journal article" date="2021" name="Plant Biotechnol. J.">
        <title>Multi-omics assisted identification of the key and species-specific regulatory components of drought-tolerant mechanisms in Gossypium stocksii.</title>
        <authorList>
            <person name="Yu D."/>
            <person name="Ke L."/>
            <person name="Zhang D."/>
            <person name="Wu Y."/>
            <person name="Sun Y."/>
            <person name="Mei J."/>
            <person name="Sun J."/>
            <person name="Sun Y."/>
        </authorList>
    </citation>
    <scope>NUCLEOTIDE SEQUENCE [LARGE SCALE GENOMIC DNA]</scope>
    <source>
        <strain evidence="3">cv. E1</strain>
        <tissue evidence="2">Leaf</tissue>
    </source>
</reference>
<accession>A0A9D3U9J8</accession>
<keyword evidence="3" id="KW-1185">Reference proteome</keyword>
<feature type="region of interest" description="Disordered" evidence="1">
    <location>
        <begin position="1"/>
        <end position="60"/>
    </location>
</feature>
<name>A0A9D3U9J8_9ROSI</name>
<evidence type="ECO:0000313" key="3">
    <source>
        <dbReference type="Proteomes" id="UP000828251"/>
    </source>
</evidence>
<dbReference type="Proteomes" id="UP000828251">
    <property type="component" value="Unassembled WGS sequence"/>
</dbReference>
<gene>
    <name evidence="2" type="ORF">J1N35_044455</name>
</gene>
<dbReference type="OrthoDB" id="10473256at2759"/>
<organism evidence="2 3">
    <name type="scientific">Gossypium stocksii</name>
    <dbReference type="NCBI Taxonomy" id="47602"/>
    <lineage>
        <taxon>Eukaryota</taxon>
        <taxon>Viridiplantae</taxon>
        <taxon>Streptophyta</taxon>
        <taxon>Embryophyta</taxon>
        <taxon>Tracheophyta</taxon>
        <taxon>Spermatophyta</taxon>
        <taxon>Magnoliopsida</taxon>
        <taxon>eudicotyledons</taxon>
        <taxon>Gunneridae</taxon>
        <taxon>Pentapetalae</taxon>
        <taxon>rosids</taxon>
        <taxon>malvids</taxon>
        <taxon>Malvales</taxon>
        <taxon>Malvaceae</taxon>
        <taxon>Malvoideae</taxon>
        <taxon>Gossypium</taxon>
    </lineage>
</organism>
<dbReference type="EMBL" id="JAIQCV010000013">
    <property type="protein sequence ID" value="KAH1032281.1"/>
    <property type="molecule type" value="Genomic_DNA"/>
</dbReference>
<evidence type="ECO:0000256" key="1">
    <source>
        <dbReference type="SAM" id="MobiDB-lite"/>
    </source>
</evidence>
<proteinExistence type="predicted"/>
<feature type="compositionally biased region" description="Basic and acidic residues" evidence="1">
    <location>
        <begin position="20"/>
        <end position="32"/>
    </location>
</feature>
<evidence type="ECO:0000313" key="2">
    <source>
        <dbReference type="EMBL" id="KAH1032281.1"/>
    </source>
</evidence>
<comment type="caution">
    <text evidence="2">The sequence shown here is derived from an EMBL/GenBank/DDBJ whole genome shotgun (WGS) entry which is preliminary data.</text>
</comment>
<dbReference type="AlphaFoldDB" id="A0A9D3U9J8"/>
<sequence length="60" mass="6789">MSMMGDIKRQIGTRILSNTEDDHRREGNEHVKAIPLYSSKVLSGPKTLTHEGTKENTEHL</sequence>
<feature type="compositionally biased region" description="Basic and acidic residues" evidence="1">
    <location>
        <begin position="48"/>
        <end position="60"/>
    </location>
</feature>
<protein>
    <submittedName>
        <fullName evidence="2">Uncharacterized protein</fullName>
    </submittedName>
</protein>